<comment type="caution">
    <text evidence="1">The sequence shown here is derived from an EMBL/GenBank/DDBJ whole genome shotgun (WGS) entry which is preliminary data.</text>
</comment>
<proteinExistence type="predicted"/>
<dbReference type="EMBL" id="QGKV02000299">
    <property type="protein sequence ID" value="KAF3593428.1"/>
    <property type="molecule type" value="Genomic_DNA"/>
</dbReference>
<dbReference type="SUPFAM" id="SSF52743">
    <property type="entry name" value="Subtilisin-like"/>
    <property type="match status" value="1"/>
</dbReference>
<evidence type="ECO:0000313" key="2">
    <source>
        <dbReference type="Proteomes" id="UP000266723"/>
    </source>
</evidence>
<evidence type="ECO:0008006" key="3">
    <source>
        <dbReference type="Google" id="ProtNLM"/>
    </source>
</evidence>
<evidence type="ECO:0000313" key="1">
    <source>
        <dbReference type="EMBL" id="KAF3593428.1"/>
    </source>
</evidence>
<accession>A0ABQ7E8A0</accession>
<dbReference type="InterPro" id="IPR036852">
    <property type="entry name" value="Peptidase_S8/S53_dom_sf"/>
</dbReference>
<sequence length="283" mass="31654">MTHRSTRCRYLRSAHANRHAEARVSRCMNTRHAEGQVNVEVSYGMAREHATGPMNCREVPQDCPEEKQGSFRVLISPDQFIHDIEVGFWDLTSRYQDEDLEGIKGVPEIGDGFQARIARPNLVVVLVVVCRSLLPQMPPASPIEDRGTAIPIEDRDRAIPERLRLCGAVSPTNEQFYVRHLLFNAVSVMSCPYISGIAGLLKTRYPSWSSAAICSAIMTIVPKDCPEEKEGSFQVLICPDQFIQEIEAGFLGLTSRYQDKDLEGIKRVPDIGGGYRARIARPV</sequence>
<gene>
    <name evidence="1" type="ORF">DY000_02023131</name>
</gene>
<dbReference type="Gene3D" id="3.40.50.200">
    <property type="entry name" value="Peptidase S8/S53 domain"/>
    <property type="match status" value="1"/>
</dbReference>
<organism evidence="1 2">
    <name type="scientific">Brassica cretica</name>
    <name type="common">Mustard</name>
    <dbReference type="NCBI Taxonomy" id="69181"/>
    <lineage>
        <taxon>Eukaryota</taxon>
        <taxon>Viridiplantae</taxon>
        <taxon>Streptophyta</taxon>
        <taxon>Embryophyta</taxon>
        <taxon>Tracheophyta</taxon>
        <taxon>Spermatophyta</taxon>
        <taxon>Magnoliopsida</taxon>
        <taxon>eudicotyledons</taxon>
        <taxon>Gunneridae</taxon>
        <taxon>Pentapetalae</taxon>
        <taxon>rosids</taxon>
        <taxon>malvids</taxon>
        <taxon>Brassicales</taxon>
        <taxon>Brassicaceae</taxon>
        <taxon>Brassiceae</taxon>
        <taxon>Brassica</taxon>
    </lineage>
</organism>
<reference evidence="1 2" key="1">
    <citation type="journal article" date="2020" name="BMC Genomics">
        <title>Intraspecific diversification of the crop wild relative Brassica cretica Lam. using demographic model selection.</title>
        <authorList>
            <person name="Kioukis A."/>
            <person name="Michalopoulou V.A."/>
            <person name="Briers L."/>
            <person name="Pirintsos S."/>
            <person name="Studholme D.J."/>
            <person name="Pavlidis P."/>
            <person name="Sarris P.F."/>
        </authorList>
    </citation>
    <scope>NUCLEOTIDE SEQUENCE [LARGE SCALE GENOMIC DNA]</scope>
    <source>
        <strain evidence="2">cv. PFS-1207/04</strain>
    </source>
</reference>
<keyword evidence="2" id="KW-1185">Reference proteome</keyword>
<protein>
    <recommendedName>
        <fullName evidence="3">Peptidase S8/S53 domain-containing protein</fullName>
    </recommendedName>
</protein>
<name>A0ABQ7E8A0_BRACR</name>
<dbReference type="Proteomes" id="UP000266723">
    <property type="component" value="Unassembled WGS sequence"/>
</dbReference>